<keyword evidence="6 9" id="KW-1133">Transmembrane helix</keyword>
<evidence type="ECO:0000256" key="3">
    <source>
        <dbReference type="ARBA" id="ARBA00022676"/>
    </source>
</evidence>
<sequence length="626" mass="66614">MTAVAAERVPRVGAMPQVRRDRLALGVLLAATAALYVSDVGASRYSNTYYSAAVWSMTHNWKAFFFGSFDIGNVATTDKTPASLWLMALSSRIFGFSPWSMLVPIALTGVATVALVYAAVRRVSGPNAALLAGAVMALTPVAVLMFRMNNPDALATLLMVGAAYATIRAIESASTRWLLLAGLLLGIGFLTKMGQAFIVVPALALAYLVAAPTTVWRRIGQLLASGVAIVVAAGWWVAIVELWPTDDRPYIGASQKNSVLELALNYNGVGRLVGDDKHGTTGGMRGGGFASSPGIGRMFSNEVGSQVAWLLPAALILLLIGLWLTRRAPRTDRVRASLLLWGVWTLVTGVVLSYVAGDFHSYITVTLVPGIAALVGIGGHELWKRRATQKGRIALAVTVAVTAAWAVVLLERSPDFLPWLRWLVALAGALTVVALLAKPAVRRWGAITITLATLTALLAPLAYAIDTAVTPHAEKPSAGPKVDYGTKDDDSDEQPADFDPSAPSGTEALFTPLLGFQPQFVTALQQAGTKWSAATVGCRDAAVPALASLTSVMCIAGFNGNDPAPTLKQFQSFIDARQVHYFILPEPSRRFKSPITKWVQANYPGSVVGGQMLYDLTRPPQPQPQA</sequence>
<feature type="transmembrane region" description="Helical" evidence="9">
    <location>
        <begin position="222"/>
        <end position="240"/>
    </location>
</feature>
<reference evidence="13" key="1">
    <citation type="journal article" date="2019" name="Int. J. Syst. Evol. Microbiol.">
        <title>The Global Catalogue of Microorganisms (GCM) 10K type strain sequencing project: providing services to taxonomists for standard genome sequencing and annotation.</title>
        <authorList>
            <consortium name="The Broad Institute Genomics Platform"/>
            <consortium name="The Broad Institute Genome Sequencing Center for Infectious Disease"/>
            <person name="Wu L."/>
            <person name="Ma J."/>
        </authorList>
    </citation>
    <scope>NUCLEOTIDE SEQUENCE [LARGE SCALE GENOMIC DNA]</scope>
    <source>
        <strain evidence="13">CCM 7043</strain>
    </source>
</reference>
<evidence type="ECO:0000313" key="13">
    <source>
        <dbReference type="Proteomes" id="UP001597114"/>
    </source>
</evidence>
<feature type="region of interest" description="Disordered" evidence="8">
    <location>
        <begin position="472"/>
        <end position="502"/>
    </location>
</feature>
<evidence type="ECO:0000256" key="9">
    <source>
        <dbReference type="SAM" id="Phobius"/>
    </source>
</evidence>
<evidence type="ECO:0000313" key="12">
    <source>
        <dbReference type="EMBL" id="MFD1517072.1"/>
    </source>
</evidence>
<protein>
    <submittedName>
        <fullName evidence="12">ArnT family glycosyltransferase</fullName>
        <ecNumber evidence="12">2.4.-.-</ecNumber>
    </submittedName>
</protein>
<evidence type="ECO:0000256" key="8">
    <source>
        <dbReference type="SAM" id="MobiDB-lite"/>
    </source>
</evidence>
<feature type="transmembrane region" description="Helical" evidence="9">
    <location>
        <begin position="391"/>
        <end position="410"/>
    </location>
</feature>
<evidence type="ECO:0000256" key="2">
    <source>
        <dbReference type="ARBA" id="ARBA00022475"/>
    </source>
</evidence>
<feature type="transmembrane region" description="Helical" evidence="9">
    <location>
        <begin position="416"/>
        <end position="437"/>
    </location>
</feature>
<dbReference type="InterPro" id="IPR056785">
    <property type="entry name" value="YkcA/B-like_C"/>
</dbReference>
<feature type="transmembrane region" description="Helical" evidence="9">
    <location>
        <begin position="177"/>
        <end position="210"/>
    </location>
</feature>
<feature type="domain" description="Glycosyltransferase RgtA/B/C/D-like" evidence="10">
    <location>
        <begin position="78"/>
        <end position="235"/>
    </location>
</feature>
<evidence type="ECO:0000256" key="4">
    <source>
        <dbReference type="ARBA" id="ARBA00022679"/>
    </source>
</evidence>
<evidence type="ECO:0000259" key="10">
    <source>
        <dbReference type="Pfam" id="PF13231"/>
    </source>
</evidence>
<feature type="domain" description="Putative mannosyltransferase YkcA/B-like C-terminal" evidence="11">
    <location>
        <begin position="525"/>
        <end position="602"/>
    </location>
</feature>
<dbReference type="InterPro" id="IPR050297">
    <property type="entry name" value="LipidA_mod_glycosyltrf_83"/>
</dbReference>
<keyword evidence="4 12" id="KW-0808">Transferase</keyword>
<name>A0ABW4EQ79_9PSEU</name>
<evidence type="ECO:0000256" key="1">
    <source>
        <dbReference type="ARBA" id="ARBA00004651"/>
    </source>
</evidence>
<comment type="caution">
    <text evidence="12">The sequence shown here is derived from an EMBL/GenBank/DDBJ whole genome shotgun (WGS) entry which is preliminary data.</text>
</comment>
<feature type="transmembrane region" description="Helical" evidence="9">
    <location>
        <begin position="336"/>
        <end position="356"/>
    </location>
</feature>
<dbReference type="Pfam" id="PF13231">
    <property type="entry name" value="PMT_2"/>
    <property type="match status" value="1"/>
</dbReference>
<dbReference type="RefSeq" id="WP_344729228.1">
    <property type="nucleotide sequence ID" value="NZ_BAAAUS010000059.1"/>
</dbReference>
<feature type="transmembrane region" description="Helical" evidence="9">
    <location>
        <begin position="444"/>
        <end position="465"/>
    </location>
</feature>
<evidence type="ECO:0000256" key="6">
    <source>
        <dbReference type="ARBA" id="ARBA00022989"/>
    </source>
</evidence>
<comment type="subcellular location">
    <subcellularLocation>
        <location evidence="1">Cell membrane</location>
        <topology evidence="1">Multi-pass membrane protein</topology>
    </subcellularLocation>
</comment>
<keyword evidence="7 9" id="KW-0472">Membrane</keyword>
<keyword evidence="3 12" id="KW-0328">Glycosyltransferase</keyword>
<keyword evidence="13" id="KW-1185">Reference proteome</keyword>
<gene>
    <name evidence="12" type="ORF">ACFSJD_06230</name>
</gene>
<keyword evidence="5 9" id="KW-0812">Transmembrane</keyword>
<organism evidence="12 13">
    <name type="scientific">Pseudonocardia yunnanensis</name>
    <dbReference type="NCBI Taxonomy" id="58107"/>
    <lineage>
        <taxon>Bacteria</taxon>
        <taxon>Bacillati</taxon>
        <taxon>Actinomycetota</taxon>
        <taxon>Actinomycetes</taxon>
        <taxon>Pseudonocardiales</taxon>
        <taxon>Pseudonocardiaceae</taxon>
        <taxon>Pseudonocardia</taxon>
    </lineage>
</organism>
<dbReference type="EC" id="2.4.-.-" evidence="12"/>
<dbReference type="GO" id="GO:0016757">
    <property type="term" value="F:glycosyltransferase activity"/>
    <property type="evidence" value="ECO:0007669"/>
    <property type="project" value="UniProtKB-KW"/>
</dbReference>
<feature type="transmembrane region" description="Helical" evidence="9">
    <location>
        <begin position="362"/>
        <end position="379"/>
    </location>
</feature>
<dbReference type="InterPro" id="IPR038731">
    <property type="entry name" value="RgtA/B/C-like"/>
</dbReference>
<dbReference type="PANTHER" id="PTHR33908">
    <property type="entry name" value="MANNOSYLTRANSFERASE YKCB-RELATED"/>
    <property type="match status" value="1"/>
</dbReference>
<feature type="transmembrane region" description="Helical" evidence="9">
    <location>
        <begin position="23"/>
        <end position="42"/>
    </location>
</feature>
<feature type="transmembrane region" description="Helical" evidence="9">
    <location>
        <begin position="307"/>
        <end position="324"/>
    </location>
</feature>
<evidence type="ECO:0000256" key="5">
    <source>
        <dbReference type="ARBA" id="ARBA00022692"/>
    </source>
</evidence>
<dbReference type="PANTHER" id="PTHR33908:SF3">
    <property type="entry name" value="UNDECAPRENYL PHOSPHATE-ALPHA-4-AMINO-4-DEOXY-L-ARABINOSE ARABINOSYL TRANSFERASE"/>
    <property type="match status" value="1"/>
</dbReference>
<accession>A0ABW4EQ79</accession>
<feature type="transmembrane region" description="Helical" evidence="9">
    <location>
        <begin position="126"/>
        <end position="146"/>
    </location>
</feature>
<dbReference type="Pfam" id="PF24878">
    <property type="entry name" value="YkcB_C"/>
    <property type="match status" value="1"/>
</dbReference>
<dbReference type="Proteomes" id="UP001597114">
    <property type="component" value="Unassembled WGS sequence"/>
</dbReference>
<keyword evidence="2" id="KW-1003">Cell membrane</keyword>
<dbReference type="EMBL" id="JBHUCO010000006">
    <property type="protein sequence ID" value="MFD1517072.1"/>
    <property type="molecule type" value="Genomic_DNA"/>
</dbReference>
<evidence type="ECO:0000256" key="7">
    <source>
        <dbReference type="ARBA" id="ARBA00023136"/>
    </source>
</evidence>
<evidence type="ECO:0000259" key="11">
    <source>
        <dbReference type="Pfam" id="PF24878"/>
    </source>
</evidence>
<feature type="transmembrane region" description="Helical" evidence="9">
    <location>
        <begin position="99"/>
        <end position="120"/>
    </location>
</feature>
<proteinExistence type="predicted"/>